<dbReference type="RefSeq" id="WP_196102182.1">
    <property type="nucleotide sequence ID" value="NZ_CP064942.1"/>
</dbReference>
<dbReference type="SUPFAM" id="SSF57625">
    <property type="entry name" value="Invertebrate chitin-binding proteins"/>
    <property type="match status" value="1"/>
</dbReference>
<reference evidence="3 4" key="1">
    <citation type="submission" date="2020-11" db="EMBL/GenBank/DDBJ databases">
        <title>Description of Pontivivens ytuae sp. nov. isolated from deep sea sediment of Mariana Trench.</title>
        <authorList>
            <person name="Wang Z."/>
            <person name="Sun Q.-L."/>
            <person name="Xu X.-D."/>
            <person name="Tang Y.-Z."/>
            <person name="Zhang J."/>
        </authorList>
    </citation>
    <scope>NUCLEOTIDE SEQUENCE [LARGE SCALE GENOMIC DNA]</scope>
    <source>
        <strain evidence="3 4">MT2928</strain>
    </source>
</reference>
<dbReference type="InterPro" id="IPR002557">
    <property type="entry name" value="Chitin-bd_dom"/>
</dbReference>
<sequence>MKTLVLALAMTAAPLTAFAAGCNWGQEQVMSCAPGTTYDADTRTCVATTS</sequence>
<dbReference type="EMBL" id="CP064942">
    <property type="protein sequence ID" value="QPH52971.1"/>
    <property type="molecule type" value="Genomic_DNA"/>
</dbReference>
<dbReference type="KEGG" id="poz:I0K15_14300"/>
<evidence type="ECO:0000313" key="3">
    <source>
        <dbReference type="EMBL" id="QPH52971.1"/>
    </source>
</evidence>
<protein>
    <recommendedName>
        <fullName evidence="2">Chitin-binding type-2 domain-containing protein</fullName>
    </recommendedName>
</protein>
<proteinExistence type="predicted"/>
<dbReference type="AlphaFoldDB" id="A0A7S9QCC8"/>
<evidence type="ECO:0000259" key="2">
    <source>
        <dbReference type="Pfam" id="PF01607"/>
    </source>
</evidence>
<dbReference type="Pfam" id="PF01607">
    <property type="entry name" value="CBM_14"/>
    <property type="match status" value="1"/>
</dbReference>
<feature type="chain" id="PRO_5032933023" description="Chitin-binding type-2 domain-containing protein" evidence="1">
    <location>
        <begin position="20"/>
        <end position="50"/>
    </location>
</feature>
<name>A0A7S9QCC8_9RHOB</name>
<dbReference type="GO" id="GO:0008061">
    <property type="term" value="F:chitin binding"/>
    <property type="evidence" value="ECO:0007669"/>
    <property type="project" value="InterPro"/>
</dbReference>
<evidence type="ECO:0000256" key="1">
    <source>
        <dbReference type="SAM" id="SignalP"/>
    </source>
</evidence>
<dbReference type="PROSITE" id="PS51257">
    <property type="entry name" value="PROKAR_LIPOPROTEIN"/>
    <property type="match status" value="1"/>
</dbReference>
<evidence type="ECO:0000313" key="4">
    <source>
        <dbReference type="Proteomes" id="UP000594800"/>
    </source>
</evidence>
<keyword evidence="1" id="KW-0732">Signal</keyword>
<dbReference type="InterPro" id="IPR036508">
    <property type="entry name" value="Chitin-bd_dom_sf"/>
</dbReference>
<feature type="signal peptide" evidence="1">
    <location>
        <begin position="1"/>
        <end position="19"/>
    </location>
</feature>
<keyword evidence="4" id="KW-1185">Reference proteome</keyword>
<organism evidence="3 4">
    <name type="scientific">Pontivivens ytuae</name>
    <dbReference type="NCBI Taxonomy" id="2789856"/>
    <lineage>
        <taxon>Bacteria</taxon>
        <taxon>Pseudomonadati</taxon>
        <taxon>Pseudomonadota</taxon>
        <taxon>Alphaproteobacteria</taxon>
        <taxon>Rhodobacterales</taxon>
        <taxon>Paracoccaceae</taxon>
        <taxon>Pontivivens</taxon>
    </lineage>
</organism>
<accession>A0A7S9QCC8</accession>
<dbReference type="Proteomes" id="UP000594800">
    <property type="component" value="Chromosome"/>
</dbReference>
<gene>
    <name evidence="3" type="ORF">I0K15_14300</name>
</gene>
<dbReference type="GO" id="GO:0005576">
    <property type="term" value="C:extracellular region"/>
    <property type="evidence" value="ECO:0007669"/>
    <property type="project" value="InterPro"/>
</dbReference>
<feature type="domain" description="Chitin-binding type-2" evidence="2">
    <location>
        <begin position="22"/>
        <end position="48"/>
    </location>
</feature>